<protein>
    <submittedName>
        <fullName evidence="1">Uncharacterized protein</fullName>
    </submittedName>
</protein>
<reference evidence="1" key="1">
    <citation type="submission" date="2022-12" db="EMBL/GenBank/DDBJ databases">
        <title>Reference genome sequencing for broad-spectrum identification of bacterial and archaeal isolates by mass spectrometry.</title>
        <authorList>
            <person name="Sekiguchi Y."/>
            <person name="Tourlousse D.M."/>
        </authorList>
    </citation>
    <scope>NUCLEOTIDE SEQUENCE</scope>
    <source>
        <strain evidence="1">14</strain>
    </source>
</reference>
<sequence length="122" mass="13836">MPIVKPPHPDATLEPFDGGVGVLTRDGEVHGHVATTLSWFWSPFSPLRKQWWVWYIVVWNDGAREPSTEDYPPFLAVTEMRSGYLDVESAALTRNGRYDFAWLPPTERDAMLARLGISASEF</sequence>
<accession>A0A9W6CUY6</accession>
<dbReference type="RefSeq" id="WP_281881799.1">
    <property type="nucleotide sequence ID" value="NZ_BSDP01000001.1"/>
</dbReference>
<evidence type="ECO:0000313" key="1">
    <source>
        <dbReference type="EMBL" id="GLI25824.1"/>
    </source>
</evidence>
<dbReference type="AlphaFoldDB" id="A0A9W6CUY6"/>
<dbReference type="EMBL" id="BSDP01000001">
    <property type="protein sequence ID" value="GLI25824.1"/>
    <property type="molecule type" value="Genomic_DNA"/>
</dbReference>
<comment type="caution">
    <text evidence="1">The sequence shown here is derived from an EMBL/GenBank/DDBJ whole genome shotgun (WGS) entry which is preliminary data.</text>
</comment>
<organism evidence="1 2">
    <name type="scientific">Agromyces rhizosphaerae</name>
    <dbReference type="NCBI Taxonomy" id="88374"/>
    <lineage>
        <taxon>Bacteria</taxon>
        <taxon>Bacillati</taxon>
        <taxon>Actinomycetota</taxon>
        <taxon>Actinomycetes</taxon>
        <taxon>Micrococcales</taxon>
        <taxon>Microbacteriaceae</taxon>
        <taxon>Agromyces</taxon>
    </lineage>
</organism>
<keyword evidence="2" id="KW-1185">Reference proteome</keyword>
<gene>
    <name evidence="1" type="ORF">ARHIZOSPH14_00660</name>
</gene>
<proteinExistence type="predicted"/>
<evidence type="ECO:0000313" key="2">
    <source>
        <dbReference type="Proteomes" id="UP001144396"/>
    </source>
</evidence>
<dbReference type="Proteomes" id="UP001144396">
    <property type="component" value="Unassembled WGS sequence"/>
</dbReference>
<name>A0A9W6CUY6_9MICO</name>